<organism evidence="10 11">
    <name type="scientific">Tulasnella calospora MUT 4182</name>
    <dbReference type="NCBI Taxonomy" id="1051891"/>
    <lineage>
        <taxon>Eukaryota</taxon>
        <taxon>Fungi</taxon>
        <taxon>Dikarya</taxon>
        <taxon>Basidiomycota</taxon>
        <taxon>Agaricomycotina</taxon>
        <taxon>Agaricomycetes</taxon>
        <taxon>Cantharellales</taxon>
        <taxon>Tulasnellaceae</taxon>
        <taxon>Tulasnella</taxon>
    </lineage>
</organism>
<feature type="region of interest" description="Disordered" evidence="7">
    <location>
        <begin position="381"/>
        <end position="413"/>
    </location>
</feature>
<evidence type="ECO:0000256" key="7">
    <source>
        <dbReference type="SAM" id="MobiDB-lite"/>
    </source>
</evidence>
<evidence type="ECO:0000256" key="3">
    <source>
        <dbReference type="ARBA" id="ARBA00022475"/>
    </source>
</evidence>
<evidence type="ECO:0000256" key="1">
    <source>
        <dbReference type="ARBA" id="ARBA00004651"/>
    </source>
</evidence>
<evidence type="ECO:0000313" key="10">
    <source>
        <dbReference type="EMBL" id="KIO30018.1"/>
    </source>
</evidence>
<keyword evidence="11" id="KW-1185">Reference proteome</keyword>
<dbReference type="GO" id="GO:0055085">
    <property type="term" value="P:transmembrane transport"/>
    <property type="evidence" value="ECO:0007669"/>
    <property type="project" value="InterPro"/>
</dbReference>
<dbReference type="PANTHER" id="PTHR43302:SF5">
    <property type="entry name" value="TRANSPORTER ARSB-RELATED"/>
    <property type="match status" value="1"/>
</dbReference>
<comment type="subcellular location">
    <subcellularLocation>
        <location evidence="1">Cell membrane</location>
        <topology evidence="1">Multi-pass membrane protein</topology>
    </subcellularLocation>
</comment>
<feature type="compositionally biased region" description="Low complexity" evidence="7">
    <location>
        <begin position="387"/>
        <end position="398"/>
    </location>
</feature>
<feature type="transmembrane region" description="Helical" evidence="8">
    <location>
        <begin position="132"/>
        <end position="160"/>
    </location>
</feature>
<reference evidence="10 11" key="1">
    <citation type="submission" date="2014-04" db="EMBL/GenBank/DDBJ databases">
        <authorList>
            <consortium name="DOE Joint Genome Institute"/>
            <person name="Kuo A."/>
            <person name="Girlanda M."/>
            <person name="Perotto S."/>
            <person name="Kohler A."/>
            <person name="Nagy L.G."/>
            <person name="Floudas D."/>
            <person name="Copeland A."/>
            <person name="Barry K.W."/>
            <person name="Cichocki N."/>
            <person name="Veneault-Fourrey C."/>
            <person name="LaButti K."/>
            <person name="Lindquist E.A."/>
            <person name="Lipzen A."/>
            <person name="Lundell T."/>
            <person name="Morin E."/>
            <person name="Murat C."/>
            <person name="Sun H."/>
            <person name="Tunlid A."/>
            <person name="Henrissat B."/>
            <person name="Grigoriev I.V."/>
            <person name="Hibbett D.S."/>
            <person name="Martin F."/>
            <person name="Nordberg H.P."/>
            <person name="Cantor M.N."/>
            <person name="Hua S.X."/>
        </authorList>
    </citation>
    <scope>NUCLEOTIDE SEQUENCE [LARGE SCALE GENOMIC DNA]</scope>
    <source>
        <strain evidence="10 11">MUT 4182</strain>
    </source>
</reference>
<reference evidence="11" key="2">
    <citation type="submission" date="2015-01" db="EMBL/GenBank/DDBJ databases">
        <title>Evolutionary Origins and Diversification of the Mycorrhizal Mutualists.</title>
        <authorList>
            <consortium name="DOE Joint Genome Institute"/>
            <consortium name="Mycorrhizal Genomics Consortium"/>
            <person name="Kohler A."/>
            <person name="Kuo A."/>
            <person name="Nagy L.G."/>
            <person name="Floudas D."/>
            <person name="Copeland A."/>
            <person name="Barry K.W."/>
            <person name="Cichocki N."/>
            <person name="Veneault-Fourrey C."/>
            <person name="LaButti K."/>
            <person name="Lindquist E.A."/>
            <person name="Lipzen A."/>
            <person name="Lundell T."/>
            <person name="Morin E."/>
            <person name="Murat C."/>
            <person name="Riley R."/>
            <person name="Ohm R."/>
            <person name="Sun H."/>
            <person name="Tunlid A."/>
            <person name="Henrissat B."/>
            <person name="Grigoriev I.V."/>
            <person name="Hibbett D.S."/>
            <person name="Martin F."/>
        </authorList>
    </citation>
    <scope>NUCLEOTIDE SEQUENCE [LARGE SCALE GENOMIC DNA]</scope>
    <source>
        <strain evidence="11">MUT 4182</strain>
    </source>
</reference>
<dbReference type="EMBL" id="KN822976">
    <property type="protein sequence ID" value="KIO30018.1"/>
    <property type="molecule type" value="Genomic_DNA"/>
</dbReference>
<feature type="transmembrane region" description="Helical" evidence="8">
    <location>
        <begin position="94"/>
        <end position="120"/>
    </location>
</feature>
<protein>
    <recommendedName>
        <fullName evidence="9">Citrate transporter-like domain-containing protein</fullName>
    </recommendedName>
</protein>
<evidence type="ECO:0000259" key="9">
    <source>
        <dbReference type="Pfam" id="PF03600"/>
    </source>
</evidence>
<evidence type="ECO:0000313" key="11">
    <source>
        <dbReference type="Proteomes" id="UP000054248"/>
    </source>
</evidence>
<dbReference type="AlphaFoldDB" id="A0A0C3L850"/>
<dbReference type="STRING" id="1051891.A0A0C3L850"/>
<keyword evidence="3" id="KW-1003">Cell membrane</keyword>
<feature type="transmembrane region" description="Helical" evidence="8">
    <location>
        <begin position="172"/>
        <end position="189"/>
    </location>
</feature>
<dbReference type="OrthoDB" id="442352at2759"/>
<gene>
    <name evidence="10" type="ORF">M407DRAFT_20880</name>
</gene>
<feature type="transmembrane region" description="Helical" evidence="8">
    <location>
        <begin position="530"/>
        <end position="557"/>
    </location>
</feature>
<dbReference type="PANTHER" id="PTHR43302">
    <property type="entry name" value="TRANSPORTER ARSB-RELATED"/>
    <property type="match status" value="1"/>
</dbReference>
<sequence length="601" mass="64960">MANESIRGYKPILSLIVFFITNFLVAFPFSVWVPSPLRLLGHKYATKPPIKLKFGLGVVPPLAVLFLLAAKAIDGGTIRRGILGADGIEPIDIMALFISLAYIAISLDSTGLLRFLAFYLVSRSKSGRRLYFYLYGLFFAFGVVVGNDPVILSGTAFLAYMTRVAGIVPPTAWIFAQFSVANIASAVLVSSNPTNLVLTGAFGISFTTYTANVILPAFFSTVLLFPYLLWRFGSGRQSTSFGRLLHPIHRLANVFNRNQHRTAPRSPGVPSEQPDLVPKLIEAQDLPEPSSALVDPTGAKFGTVLLLLTLGALLATSATGAHAQVWMITVPAALIMLARDIWWDIWGGGRSDEETVVASPEESFRTPSRLDNSEIELRPVQTEPPSLRRLSSTRSSVLGDNAPAPPRPSKTNITSKLGTWKPVRLISRIPTALPTSYTIFTRLPFPLIPFAFSMFILVQALGSAWIPVFSGWWAAWAARTSTVGCVLGMYVISVAGCNFMGTNIGATILLARVLQHWIDASQPSSRSTKGAIYALALGSNYGAFSATFSASLAGLLWKQILNQKGIKVAQSQFAYHNIGISSVAMLAGCAVLIAQVYIAKS</sequence>
<dbReference type="HOGENOM" id="CLU_017834_0_0_1"/>
<accession>A0A0C3L850</accession>
<evidence type="ECO:0000256" key="4">
    <source>
        <dbReference type="ARBA" id="ARBA00022692"/>
    </source>
</evidence>
<evidence type="ECO:0000256" key="6">
    <source>
        <dbReference type="ARBA" id="ARBA00023136"/>
    </source>
</evidence>
<dbReference type="InterPro" id="IPR004680">
    <property type="entry name" value="Cit_transptr-like_dom"/>
</dbReference>
<keyword evidence="2" id="KW-0813">Transport</keyword>
<keyword evidence="4 8" id="KW-0812">Transmembrane</keyword>
<feature type="transmembrane region" description="Helical" evidence="8">
    <location>
        <begin position="12"/>
        <end position="34"/>
    </location>
</feature>
<evidence type="ECO:0000256" key="5">
    <source>
        <dbReference type="ARBA" id="ARBA00022989"/>
    </source>
</evidence>
<feature type="domain" description="Citrate transporter-like" evidence="9">
    <location>
        <begin position="69"/>
        <end position="338"/>
    </location>
</feature>
<feature type="transmembrane region" description="Helical" evidence="8">
    <location>
        <begin position="54"/>
        <end position="73"/>
    </location>
</feature>
<proteinExistence type="predicted"/>
<dbReference type="GO" id="GO:0005886">
    <property type="term" value="C:plasma membrane"/>
    <property type="evidence" value="ECO:0007669"/>
    <property type="project" value="UniProtKB-SubCell"/>
</dbReference>
<dbReference type="Pfam" id="PF03600">
    <property type="entry name" value="CitMHS"/>
    <property type="match status" value="1"/>
</dbReference>
<feature type="transmembrane region" description="Helical" evidence="8">
    <location>
        <begin position="447"/>
        <end position="466"/>
    </location>
</feature>
<dbReference type="Proteomes" id="UP000054248">
    <property type="component" value="Unassembled WGS sequence"/>
</dbReference>
<feature type="transmembrane region" description="Helical" evidence="8">
    <location>
        <begin position="209"/>
        <end position="230"/>
    </location>
</feature>
<keyword evidence="6 8" id="KW-0472">Membrane</keyword>
<feature type="transmembrane region" description="Helical" evidence="8">
    <location>
        <begin position="578"/>
        <end position="598"/>
    </location>
</feature>
<name>A0A0C3L850_9AGAM</name>
<keyword evidence="5 8" id="KW-1133">Transmembrane helix</keyword>
<feature type="transmembrane region" description="Helical" evidence="8">
    <location>
        <begin position="301"/>
        <end position="319"/>
    </location>
</feature>
<evidence type="ECO:0000256" key="8">
    <source>
        <dbReference type="SAM" id="Phobius"/>
    </source>
</evidence>
<evidence type="ECO:0000256" key="2">
    <source>
        <dbReference type="ARBA" id="ARBA00022448"/>
    </source>
</evidence>